<dbReference type="InterPro" id="IPR000515">
    <property type="entry name" value="MetI-like"/>
</dbReference>
<evidence type="ECO:0000313" key="11">
    <source>
        <dbReference type="Proteomes" id="UP001175147"/>
    </source>
</evidence>
<evidence type="ECO:0000256" key="6">
    <source>
        <dbReference type="ARBA" id="ARBA00022989"/>
    </source>
</evidence>
<evidence type="ECO:0000256" key="7">
    <source>
        <dbReference type="ARBA" id="ARBA00023136"/>
    </source>
</evidence>
<dbReference type="Pfam" id="PF00528">
    <property type="entry name" value="BPD_transp_1"/>
    <property type="match status" value="2"/>
</dbReference>
<keyword evidence="11" id="KW-1185">Reference proteome</keyword>
<dbReference type="SUPFAM" id="SSF161098">
    <property type="entry name" value="MetI-like"/>
    <property type="match status" value="2"/>
</dbReference>
<name>A0ABT8YZE8_9SPIR</name>
<feature type="transmembrane region" description="Helical" evidence="8">
    <location>
        <begin position="140"/>
        <end position="167"/>
    </location>
</feature>
<feature type="domain" description="ABC transmembrane type-1" evidence="9">
    <location>
        <begin position="61"/>
        <end position="265"/>
    </location>
</feature>
<gene>
    <name evidence="10" type="ORF">Q5M86_10815</name>
</gene>
<keyword evidence="7 8" id="KW-0472">Membrane</keyword>
<feature type="transmembrane region" description="Helical" evidence="8">
    <location>
        <begin position="410"/>
        <end position="428"/>
    </location>
</feature>
<feature type="transmembrane region" description="Helical" evidence="8">
    <location>
        <begin position="246"/>
        <end position="269"/>
    </location>
</feature>
<evidence type="ECO:0000259" key="9">
    <source>
        <dbReference type="PROSITE" id="PS50928"/>
    </source>
</evidence>
<feature type="transmembrane region" description="Helical" evidence="8">
    <location>
        <begin position="188"/>
        <end position="209"/>
    </location>
</feature>
<dbReference type="PANTHER" id="PTHR43357:SF3">
    <property type="entry name" value="FE(3+)-TRANSPORT SYSTEM PERMEASE PROTEIN FBPB 2"/>
    <property type="match status" value="1"/>
</dbReference>
<comment type="caution">
    <text evidence="10">The sequence shown here is derived from an EMBL/GenBank/DDBJ whole genome shotgun (WGS) entry which is preliminary data.</text>
</comment>
<reference evidence="10" key="1">
    <citation type="submission" date="2023-07" db="EMBL/GenBank/DDBJ databases">
        <title>Mucosal microbiota of week-old chicken and adult hens.</title>
        <authorList>
            <person name="Volf J."/>
            <person name="Karasova D."/>
            <person name="Crhanova M."/>
            <person name="Faldynova M."/>
            <person name="Prikrylova H."/>
            <person name="Zeman M."/>
            <person name="Babak V."/>
            <person name="Rajova J."/>
            <person name="Rychlik I."/>
        </authorList>
    </citation>
    <scope>NUCLEOTIDE SEQUENCE</scope>
    <source>
        <strain evidence="10">ET902</strain>
    </source>
</reference>
<evidence type="ECO:0000256" key="5">
    <source>
        <dbReference type="ARBA" id="ARBA00022692"/>
    </source>
</evidence>
<keyword evidence="6 8" id="KW-1133">Transmembrane helix</keyword>
<dbReference type="Proteomes" id="UP001175147">
    <property type="component" value="Unassembled WGS sequence"/>
</dbReference>
<dbReference type="PANTHER" id="PTHR43357">
    <property type="entry name" value="INNER MEMBRANE ABC TRANSPORTER PERMEASE PROTEIN YDCV"/>
    <property type="match status" value="1"/>
</dbReference>
<organism evidence="10 11">
    <name type="scientific">Brachyspira innocens</name>
    <dbReference type="NCBI Taxonomy" id="13264"/>
    <lineage>
        <taxon>Bacteria</taxon>
        <taxon>Pseudomonadati</taxon>
        <taxon>Spirochaetota</taxon>
        <taxon>Spirochaetia</taxon>
        <taxon>Brachyspirales</taxon>
        <taxon>Brachyspiraceae</taxon>
        <taxon>Brachyspira</taxon>
    </lineage>
</organism>
<feature type="domain" description="ABC transmembrane type-1" evidence="9">
    <location>
        <begin position="346"/>
        <end position="536"/>
    </location>
</feature>
<keyword evidence="3" id="KW-1003">Cell membrane</keyword>
<comment type="similarity">
    <text evidence="8">Belongs to the binding-protein-dependent transport system permease family.</text>
</comment>
<evidence type="ECO:0000256" key="4">
    <source>
        <dbReference type="ARBA" id="ARBA00022519"/>
    </source>
</evidence>
<evidence type="ECO:0000313" key="10">
    <source>
        <dbReference type="EMBL" id="MDO7021262.1"/>
    </source>
</evidence>
<feature type="transmembrane region" description="Helical" evidence="8">
    <location>
        <begin position="97"/>
        <end position="120"/>
    </location>
</feature>
<feature type="transmembrane region" description="Helical" evidence="8">
    <location>
        <begin position="350"/>
        <end position="369"/>
    </location>
</feature>
<dbReference type="EMBL" id="JAUPBM010000167">
    <property type="protein sequence ID" value="MDO7021262.1"/>
    <property type="molecule type" value="Genomic_DNA"/>
</dbReference>
<dbReference type="Gene3D" id="1.10.3720.10">
    <property type="entry name" value="MetI-like"/>
    <property type="match status" value="2"/>
</dbReference>
<dbReference type="PROSITE" id="PS50928">
    <property type="entry name" value="ABC_TM1"/>
    <property type="match status" value="2"/>
</dbReference>
<protein>
    <submittedName>
        <fullName evidence="10">Iron ABC transporter permease</fullName>
    </submittedName>
</protein>
<sequence length="547" mass="60836">MNKYLNFWNIVTIIIAVIFSIFIVYPLLYLFVSAFKSSETGKWTLENFIIFFSKKYYYKSLINSFTVTISVTILTIIIGTMMAYFMTIYQIRGKRFLEILIIISMMSPAFIGAYSWILLLGRNGVITKSFETLGIKIPNIYGFAGILLVFTLKLYPFIFMYVSGALGKMDSPLIEASESLGASSFKKITSIILPLITPTILAGSLIVFMNALSDFGTPMLIGEGYRTIPTLIYSEFINEVGGNANFSAAMATLMVFITTIMFLTQKYYINKKSFSMKSINTIKPKKIKGIKAVLLYAFLYIIVIASILPQITVIYTSFLKTNRTIFLKGYSLESYKTIFDSFSSAIKNTYLYGFASILIVIIISVLLAYVSTKRKNIITDIIDTISMLPYIISGSILGIVLLLAFNKPPLVLSGTPIIIIIALSIRRLPYTLRSSSAILYQIDNSYEEASISLGASPIKTFYKITLIMMLPGVLSGAVLSWITIINELSSSVILYVVKSRTMSIAIYQAVVQGTYGPAAALATILTITTVISIIIFFKLTGKKEISL</sequence>
<dbReference type="RefSeq" id="WP_304384083.1">
    <property type="nucleotide sequence ID" value="NZ_JAUPBL010000001.1"/>
</dbReference>
<dbReference type="CDD" id="cd06261">
    <property type="entry name" value="TM_PBP2"/>
    <property type="match status" value="2"/>
</dbReference>
<evidence type="ECO:0000256" key="8">
    <source>
        <dbReference type="RuleBase" id="RU363032"/>
    </source>
</evidence>
<feature type="transmembrane region" description="Helical" evidence="8">
    <location>
        <begin position="61"/>
        <end position="85"/>
    </location>
</feature>
<proteinExistence type="inferred from homology"/>
<evidence type="ECO:0000256" key="3">
    <source>
        <dbReference type="ARBA" id="ARBA00022475"/>
    </source>
</evidence>
<evidence type="ECO:0000256" key="1">
    <source>
        <dbReference type="ARBA" id="ARBA00004429"/>
    </source>
</evidence>
<keyword evidence="4" id="KW-0997">Cell inner membrane</keyword>
<accession>A0ABT8YZE8</accession>
<dbReference type="InterPro" id="IPR035906">
    <property type="entry name" value="MetI-like_sf"/>
</dbReference>
<feature type="transmembrane region" description="Helical" evidence="8">
    <location>
        <begin position="464"/>
        <end position="485"/>
    </location>
</feature>
<feature type="transmembrane region" description="Helical" evidence="8">
    <location>
        <begin position="293"/>
        <end position="318"/>
    </location>
</feature>
<evidence type="ECO:0000256" key="2">
    <source>
        <dbReference type="ARBA" id="ARBA00022448"/>
    </source>
</evidence>
<feature type="transmembrane region" description="Helical" evidence="8">
    <location>
        <begin position="7"/>
        <end position="32"/>
    </location>
</feature>
<keyword evidence="5 8" id="KW-0812">Transmembrane</keyword>
<comment type="subcellular location">
    <subcellularLocation>
        <location evidence="1">Cell inner membrane</location>
        <topology evidence="1">Multi-pass membrane protein</topology>
    </subcellularLocation>
    <subcellularLocation>
        <location evidence="8">Cell membrane</location>
        <topology evidence="8">Multi-pass membrane protein</topology>
    </subcellularLocation>
</comment>
<feature type="transmembrane region" description="Helical" evidence="8">
    <location>
        <begin position="518"/>
        <end position="537"/>
    </location>
</feature>
<feature type="transmembrane region" description="Helical" evidence="8">
    <location>
        <begin position="381"/>
        <end position="404"/>
    </location>
</feature>
<keyword evidence="2 8" id="KW-0813">Transport</keyword>